<dbReference type="InterPro" id="IPR006311">
    <property type="entry name" value="TAT_signal"/>
</dbReference>
<dbReference type="Pfam" id="PF00484">
    <property type="entry name" value="Pro_CA"/>
    <property type="match status" value="1"/>
</dbReference>
<dbReference type="InterPro" id="IPR019546">
    <property type="entry name" value="TAT_signal_bac_arc"/>
</dbReference>
<dbReference type="PANTHER" id="PTHR11002">
    <property type="entry name" value="CARBONIC ANHYDRASE"/>
    <property type="match status" value="1"/>
</dbReference>
<dbReference type="SMART" id="SM00947">
    <property type="entry name" value="Pro_CA"/>
    <property type="match status" value="1"/>
</dbReference>
<feature type="binding site" evidence="2">
    <location>
        <position position="159"/>
    </location>
    <ligand>
        <name>Zn(2+)</name>
        <dbReference type="ChEBI" id="CHEBI:29105"/>
    </ligand>
</feature>
<dbReference type="OrthoDB" id="9797527at2"/>
<evidence type="ECO:0000256" key="2">
    <source>
        <dbReference type="PIRSR" id="PIRSR601765-1"/>
    </source>
</evidence>
<dbReference type="SUPFAM" id="SSF53056">
    <property type="entry name" value="beta-carbonic anhydrase, cab"/>
    <property type="match status" value="1"/>
</dbReference>
<dbReference type="AlphaFoldDB" id="A0A3D8JX36"/>
<keyword evidence="4" id="KW-1185">Reference proteome</keyword>
<keyword evidence="2" id="KW-0862">Zinc</keyword>
<organism evidence="3 4">
    <name type="scientific">Trinickia dinghuensis</name>
    <dbReference type="NCBI Taxonomy" id="2291023"/>
    <lineage>
        <taxon>Bacteria</taxon>
        <taxon>Pseudomonadati</taxon>
        <taxon>Pseudomonadota</taxon>
        <taxon>Betaproteobacteria</taxon>
        <taxon>Burkholderiales</taxon>
        <taxon>Burkholderiaceae</taxon>
        <taxon>Trinickia</taxon>
    </lineage>
</organism>
<dbReference type="CDD" id="cd03378">
    <property type="entry name" value="beta_CA_cladeC"/>
    <property type="match status" value="1"/>
</dbReference>
<comment type="similarity">
    <text evidence="1">Belongs to the beta-class carbonic anhydrase family.</text>
</comment>
<sequence length="254" mass="27282">MCDTVEYPGQYRGRGQGAGARRRNFLKLAGAATVVGLTTGPLLTQQARADALTKAQRDSMTPEQIIEVMKHGNARFQRGERKNRDYLREQRASASGQYPAAVLLSCIDSRAPAEVIMDLGIGDVFNCRVAGNIDNGDILGSMEFACKLSGAKVVVVMGHTACGAIKGAIANAELGNLTALLDKIKPAVEATKYDGERTATNYDFVDLVAHKNVEMTIADIRQRSPVLADLETKGTIKIIGAMYNLKTGAVEFFG</sequence>
<evidence type="ECO:0000313" key="3">
    <source>
        <dbReference type="EMBL" id="RDU97703.1"/>
    </source>
</evidence>
<protein>
    <submittedName>
        <fullName evidence="3">Carbonic anhydrase</fullName>
    </submittedName>
</protein>
<evidence type="ECO:0000313" key="4">
    <source>
        <dbReference type="Proteomes" id="UP000256838"/>
    </source>
</evidence>
<dbReference type="NCBIfam" id="TIGR01409">
    <property type="entry name" value="TAT_signal_seq"/>
    <property type="match status" value="1"/>
</dbReference>
<dbReference type="Proteomes" id="UP000256838">
    <property type="component" value="Unassembled WGS sequence"/>
</dbReference>
<proteinExistence type="inferred from homology"/>
<dbReference type="PROSITE" id="PS51318">
    <property type="entry name" value="TAT"/>
    <property type="match status" value="1"/>
</dbReference>
<name>A0A3D8JX36_9BURK</name>
<feature type="binding site" evidence="2">
    <location>
        <position position="108"/>
    </location>
    <ligand>
        <name>Zn(2+)</name>
        <dbReference type="ChEBI" id="CHEBI:29105"/>
    </ligand>
</feature>
<gene>
    <name evidence="3" type="ORF">DWV00_17720</name>
</gene>
<dbReference type="GO" id="GO:0004089">
    <property type="term" value="F:carbonate dehydratase activity"/>
    <property type="evidence" value="ECO:0007669"/>
    <property type="project" value="InterPro"/>
</dbReference>
<feature type="binding site" evidence="2">
    <location>
        <position position="162"/>
    </location>
    <ligand>
        <name>Zn(2+)</name>
        <dbReference type="ChEBI" id="CHEBI:29105"/>
    </ligand>
</feature>
<reference evidence="3 4" key="1">
    <citation type="submission" date="2018-08" db="EMBL/GenBank/DDBJ databases">
        <title>Paraburkholderia sp. DHOM06 isolated from forest soil.</title>
        <authorList>
            <person name="Gao Z.-H."/>
            <person name="Qiu L.-H."/>
        </authorList>
    </citation>
    <scope>NUCLEOTIDE SEQUENCE [LARGE SCALE GENOMIC DNA]</scope>
    <source>
        <strain evidence="3 4">DHOM06</strain>
    </source>
</reference>
<comment type="caution">
    <text evidence="3">The sequence shown here is derived from an EMBL/GenBank/DDBJ whole genome shotgun (WGS) entry which is preliminary data.</text>
</comment>
<dbReference type="InterPro" id="IPR036874">
    <property type="entry name" value="Carbonic_anhydrase_sf"/>
</dbReference>
<comment type="cofactor">
    <cofactor evidence="2">
        <name>Zn(2+)</name>
        <dbReference type="ChEBI" id="CHEBI:29105"/>
    </cofactor>
    <text evidence="2">Binds 1 zinc ion per subunit.</text>
</comment>
<dbReference type="GO" id="GO:0008270">
    <property type="term" value="F:zinc ion binding"/>
    <property type="evidence" value="ECO:0007669"/>
    <property type="project" value="InterPro"/>
</dbReference>
<dbReference type="RefSeq" id="WP_115534892.1">
    <property type="nucleotide sequence ID" value="NZ_QRGA01000009.1"/>
</dbReference>
<accession>A0A3D8JX36</accession>
<dbReference type="NCBIfam" id="NF011765">
    <property type="entry name" value="PRK15219.1"/>
    <property type="match status" value="1"/>
</dbReference>
<dbReference type="PANTHER" id="PTHR11002:SF79">
    <property type="entry name" value="CARBONIC ANHYDRASE 2"/>
    <property type="match status" value="1"/>
</dbReference>
<evidence type="ECO:0000256" key="1">
    <source>
        <dbReference type="ARBA" id="ARBA00006217"/>
    </source>
</evidence>
<dbReference type="InterPro" id="IPR001765">
    <property type="entry name" value="Carbonic_anhydrase"/>
</dbReference>
<dbReference type="EMBL" id="QRGA01000009">
    <property type="protein sequence ID" value="RDU97703.1"/>
    <property type="molecule type" value="Genomic_DNA"/>
</dbReference>
<feature type="binding site" evidence="2">
    <location>
        <position position="106"/>
    </location>
    <ligand>
        <name>Zn(2+)</name>
        <dbReference type="ChEBI" id="CHEBI:29105"/>
    </ligand>
</feature>
<dbReference type="Gene3D" id="3.40.1050.10">
    <property type="entry name" value="Carbonic anhydrase"/>
    <property type="match status" value="1"/>
</dbReference>
<keyword evidence="2" id="KW-0479">Metal-binding</keyword>